<evidence type="ECO:0000313" key="2">
    <source>
        <dbReference type="EMBL" id="MDM8195093.1"/>
    </source>
</evidence>
<dbReference type="EMBL" id="JAUDCK010000004">
    <property type="protein sequence ID" value="MDM8195093.1"/>
    <property type="molecule type" value="Genomic_DNA"/>
</dbReference>
<evidence type="ECO:0000313" key="3">
    <source>
        <dbReference type="Proteomes" id="UP001529275"/>
    </source>
</evidence>
<dbReference type="InterPro" id="IPR021359">
    <property type="entry name" value="DUF2812"/>
</dbReference>
<feature type="transmembrane region" description="Helical" evidence="1">
    <location>
        <begin position="29"/>
        <end position="46"/>
    </location>
</feature>
<name>A0ABT7UG16_9FIRM</name>
<organism evidence="2 3">
    <name type="scientific">Massilimicrobiota timonensis</name>
    <dbReference type="NCBI Taxonomy" id="1776392"/>
    <lineage>
        <taxon>Bacteria</taxon>
        <taxon>Bacillati</taxon>
        <taxon>Bacillota</taxon>
        <taxon>Erysipelotrichia</taxon>
        <taxon>Erysipelotrichales</taxon>
        <taxon>Erysipelotrichaceae</taxon>
        <taxon>Massilimicrobiota</taxon>
    </lineage>
</organism>
<comment type="caution">
    <text evidence="2">The sequence shown here is derived from an EMBL/GenBank/DDBJ whole genome shotgun (WGS) entry which is preliminary data.</text>
</comment>
<feature type="transmembrane region" description="Helical" evidence="1">
    <location>
        <begin position="157"/>
        <end position="177"/>
    </location>
</feature>
<protein>
    <submittedName>
        <fullName evidence="2">DUF2812 domain-containing protein</fullName>
    </submittedName>
</protein>
<dbReference type="Pfam" id="PF11193">
    <property type="entry name" value="DUF2812"/>
    <property type="match status" value="1"/>
</dbReference>
<reference evidence="2 3" key="2">
    <citation type="submission" date="2023-06" db="EMBL/GenBank/DDBJ databases">
        <authorList>
            <person name="Zeman M."/>
            <person name="Kubasova T."/>
            <person name="Jahodarova E."/>
            <person name="Nykrynova M."/>
            <person name="Rychlik I."/>
        </authorList>
    </citation>
    <scope>NUCLEOTIDE SEQUENCE [LARGE SCALE GENOMIC DNA]</scope>
    <source>
        <strain evidence="2 3">ET341</strain>
    </source>
</reference>
<proteinExistence type="predicted"/>
<evidence type="ECO:0000256" key="1">
    <source>
        <dbReference type="SAM" id="Phobius"/>
    </source>
</evidence>
<keyword evidence="1" id="KW-0812">Transmembrane</keyword>
<sequence length="184" mass="21461">MLSVKSDMGMAAIQRYINKKATKGYCLKSIVPFILFPPLHFMVFTFKKSDKKQIGYLVEYQRFEDDSLEKTYIQDMKDQGWTLFTNVPVSFRNNGEFIFYTDQASLISQIKVTREDLIRDAQLQFQHGCILACLFVIFFSIFPLSNYTNTFLGFVSHYFFLIIALATILYASIKYILIKKSILK</sequence>
<keyword evidence="1" id="KW-0472">Membrane</keyword>
<keyword evidence="1" id="KW-1133">Transmembrane helix</keyword>
<reference evidence="3" key="1">
    <citation type="submission" date="2023-06" db="EMBL/GenBank/DDBJ databases">
        <title>Identification and characterization of horizontal gene transfer across gut microbiota members of farm animals based on homology search.</title>
        <authorList>
            <person name="Zeman M."/>
            <person name="Kubasova T."/>
            <person name="Jahodarova E."/>
            <person name="Nykrynova M."/>
            <person name="Rychlik I."/>
        </authorList>
    </citation>
    <scope>NUCLEOTIDE SEQUENCE [LARGE SCALE GENOMIC DNA]</scope>
    <source>
        <strain evidence="3">ET341</strain>
    </source>
</reference>
<accession>A0ABT7UG16</accession>
<feature type="transmembrane region" description="Helical" evidence="1">
    <location>
        <begin position="128"/>
        <end position="145"/>
    </location>
</feature>
<keyword evidence="3" id="KW-1185">Reference proteome</keyword>
<gene>
    <name evidence="2" type="ORF">QUV98_02045</name>
</gene>
<dbReference type="Proteomes" id="UP001529275">
    <property type="component" value="Unassembled WGS sequence"/>
</dbReference>
<dbReference type="RefSeq" id="WP_289527198.1">
    <property type="nucleotide sequence ID" value="NZ_JAUDCK010000004.1"/>
</dbReference>